<feature type="compositionally biased region" description="Basic residues" evidence="1">
    <location>
        <begin position="89"/>
        <end position="105"/>
    </location>
</feature>
<accession>A0ABQ5RLQ2</accession>
<dbReference type="PANTHER" id="PTHR48209:SF2">
    <property type="entry name" value="FI24008P1"/>
    <property type="match status" value="1"/>
</dbReference>
<evidence type="ECO:0000313" key="2">
    <source>
        <dbReference type="EMBL" id="GLI58550.1"/>
    </source>
</evidence>
<reference evidence="2 3" key="1">
    <citation type="journal article" date="2023" name="IScience">
        <title>Expanded male sex-determining region conserved during the evolution of homothallism in the green alga Volvox.</title>
        <authorList>
            <person name="Yamamoto K."/>
            <person name="Matsuzaki R."/>
            <person name="Mahakham W."/>
            <person name="Heman W."/>
            <person name="Sekimoto H."/>
            <person name="Kawachi M."/>
            <person name="Minakuchi Y."/>
            <person name="Toyoda A."/>
            <person name="Nozaki H."/>
        </authorList>
    </citation>
    <scope>NUCLEOTIDE SEQUENCE [LARGE SCALE GENOMIC DNA]</scope>
    <source>
        <strain evidence="2 3">NIES-4468</strain>
    </source>
</reference>
<evidence type="ECO:0000313" key="3">
    <source>
        <dbReference type="Proteomes" id="UP001165090"/>
    </source>
</evidence>
<dbReference type="EMBL" id="BSDZ01000003">
    <property type="protein sequence ID" value="GLI58550.1"/>
    <property type="molecule type" value="Genomic_DNA"/>
</dbReference>
<gene>
    <name evidence="2" type="ORF">VaNZ11_000294</name>
</gene>
<evidence type="ECO:0000256" key="1">
    <source>
        <dbReference type="SAM" id="MobiDB-lite"/>
    </source>
</evidence>
<organism evidence="2 3">
    <name type="scientific">Volvox africanus</name>
    <dbReference type="NCBI Taxonomy" id="51714"/>
    <lineage>
        <taxon>Eukaryota</taxon>
        <taxon>Viridiplantae</taxon>
        <taxon>Chlorophyta</taxon>
        <taxon>core chlorophytes</taxon>
        <taxon>Chlorophyceae</taxon>
        <taxon>CS clade</taxon>
        <taxon>Chlamydomonadales</taxon>
        <taxon>Volvocaceae</taxon>
        <taxon>Volvox</taxon>
    </lineage>
</organism>
<feature type="region of interest" description="Disordered" evidence="1">
    <location>
        <begin position="1"/>
        <end position="135"/>
    </location>
</feature>
<feature type="compositionally biased region" description="Acidic residues" evidence="1">
    <location>
        <begin position="36"/>
        <end position="75"/>
    </location>
</feature>
<protein>
    <submittedName>
        <fullName evidence="2">Uncharacterized protein</fullName>
    </submittedName>
</protein>
<sequence length="277" mass="29719">MTRLASIRPGGAAIAASPAVTASPALDESRRHRDGDDEDDDEDDDDDDDDEDDEEDDEDEDDDDDDDDDDEDDDEGPQHPGGQPLQEMHHHRHNHKPHHPNHPNHPHLQPHQPHQMHQNSAAVLSHPPSTPPSSLQAWALRPSEIALGLGAEGMPDSPPPASALLPPLPVLGSCASNRSRNAGGVRSVQIDLFFDTNRLSCLSFKAGINTKDDSSSSSCRHGSINEAKATADCDADIESSDGGASDQVAAPEPQSEHRSAPQQPQPLHALKPPARTP</sequence>
<feature type="region of interest" description="Disordered" evidence="1">
    <location>
        <begin position="228"/>
        <end position="277"/>
    </location>
</feature>
<dbReference type="Proteomes" id="UP001165090">
    <property type="component" value="Unassembled WGS sequence"/>
</dbReference>
<feature type="non-terminal residue" evidence="2">
    <location>
        <position position="277"/>
    </location>
</feature>
<dbReference type="PANTHER" id="PTHR48209">
    <property type="entry name" value="AGL056WP"/>
    <property type="match status" value="1"/>
</dbReference>
<feature type="compositionally biased region" description="Low complexity" evidence="1">
    <location>
        <begin position="1"/>
        <end position="25"/>
    </location>
</feature>
<comment type="caution">
    <text evidence="2">The sequence shown here is derived from an EMBL/GenBank/DDBJ whole genome shotgun (WGS) entry which is preliminary data.</text>
</comment>
<feature type="compositionally biased region" description="Low complexity" evidence="1">
    <location>
        <begin position="106"/>
        <end position="119"/>
    </location>
</feature>
<keyword evidence="3" id="KW-1185">Reference proteome</keyword>
<proteinExistence type="predicted"/>
<name>A0ABQ5RLQ2_9CHLO</name>